<dbReference type="EMBL" id="JADIMM010000071">
    <property type="protein sequence ID" value="MBO8457651.1"/>
    <property type="molecule type" value="Genomic_DNA"/>
</dbReference>
<proteinExistence type="predicted"/>
<comment type="caution">
    <text evidence="1">The sequence shown here is derived from an EMBL/GenBank/DDBJ whole genome shotgun (WGS) entry which is preliminary data.</text>
</comment>
<sequence length="607" mass="68514">MREKIFSGLFLLVVSFSGFAGEAEWPFLRSSAYDQFYRQEKSFFEEYEKSSVPLNQLGDWVDAVNSSIALGAGISGLTGEKISVVISDSPEFIVEFSETGTFLITTGVLDFIDDSIFALLGESSRRIKDFSREREKLLFPLVAIACSNRTLQLRASGESYTGFSYSEDDVFKSDILSILIMEASDDIRDPVFLMQNLFEVLDAANRRDSSGSYNLDSYITRTATFAKRISNLSANSSLLDKYRALFSLALRNIRLGITLENSVIDMDTLLTAFPGCQYFERIILEGKIKLYYSNLWKDREHLYPMFAVGTCDGGLEIPEVQMPGEKMTDLYREIVDLGTDYLSRHRDSYILSDLSLIMALSSNPKDRAKAPVYGETAAYGEVFDGTISRRINLALVLFFDYFTSGKTEKEKLTRAWTIFDEVMNPGETPRDITFDYSQNGKPVFQQVKSVFIGSTQDVVQNYGVVSKYAGIETRKEETPSALPGKTGNLDYIPVRGIRILDTGDFLLANWGQPSEILYDGFSEIWVYSQLQVSLYLDGGVIVRIEIAGDSPVTFPTDLKLGDTREMFEKQYGKPFKRDYGFDVYSPQGHNVYVQFLSEKIRKITLVK</sequence>
<accession>A0A9D9N248</accession>
<gene>
    <name evidence="1" type="ORF">IAA81_05420</name>
</gene>
<organism evidence="1 2">
    <name type="scientific">Candidatus Gallitreponema excrementavium</name>
    <dbReference type="NCBI Taxonomy" id="2840840"/>
    <lineage>
        <taxon>Bacteria</taxon>
        <taxon>Pseudomonadati</taxon>
        <taxon>Spirochaetota</taxon>
        <taxon>Spirochaetia</taxon>
        <taxon>Spirochaetales</taxon>
        <taxon>Candidatus Gallitreponema</taxon>
    </lineage>
</organism>
<reference evidence="1" key="1">
    <citation type="submission" date="2020-10" db="EMBL/GenBank/DDBJ databases">
        <authorList>
            <person name="Gilroy R."/>
        </authorList>
    </citation>
    <scope>NUCLEOTIDE SEQUENCE</scope>
    <source>
        <strain evidence="1">10532</strain>
    </source>
</reference>
<reference evidence="1" key="2">
    <citation type="journal article" date="2021" name="PeerJ">
        <title>Extensive microbial diversity within the chicken gut microbiome revealed by metagenomics and culture.</title>
        <authorList>
            <person name="Gilroy R."/>
            <person name="Ravi A."/>
            <person name="Getino M."/>
            <person name="Pursley I."/>
            <person name="Horton D.L."/>
            <person name="Alikhan N.F."/>
            <person name="Baker D."/>
            <person name="Gharbi K."/>
            <person name="Hall N."/>
            <person name="Watson M."/>
            <person name="Adriaenssens E.M."/>
            <person name="Foster-Nyarko E."/>
            <person name="Jarju S."/>
            <person name="Secka A."/>
            <person name="Antonio M."/>
            <person name="Oren A."/>
            <person name="Chaudhuri R.R."/>
            <person name="La Ragione R."/>
            <person name="Hildebrand F."/>
            <person name="Pallen M.J."/>
        </authorList>
    </citation>
    <scope>NUCLEOTIDE SEQUENCE</scope>
    <source>
        <strain evidence="1">10532</strain>
    </source>
</reference>
<name>A0A9D9N248_9SPIR</name>
<protein>
    <submittedName>
        <fullName evidence="1">Uncharacterized protein</fullName>
    </submittedName>
</protein>
<dbReference type="AlphaFoldDB" id="A0A9D9N248"/>
<dbReference type="Proteomes" id="UP000823638">
    <property type="component" value="Unassembled WGS sequence"/>
</dbReference>
<evidence type="ECO:0000313" key="1">
    <source>
        <dbReference type="EMBL" id="MBO8457651.1"/>
    </source>
</evidence>
<evidence type="ECO:0000313" key="2">
    <source>
        <dbReference type="Proteomes" id="UP000823638"/>
    </source>
</evidence>